<dbReference type="PANTHER" id="PTHR44653:SF2">
    <property type="entry name" value="DNAJ HOMOLOG SUBFAMILY C MEMBER 1"/>
    <property type="match status" value="1"/>
</dbReference>
<dbReference type="Proteomes" id="UP001212841">
    <property type="component" value="Unassembled WGS sequence"/>
</dbReference>
<accession>A0AAD5X561</accession>
<evidence type="ECO:0000313" key="11">
    <source>
        <dbReference type="Proteomes" id="UP001212841"/>
    </source>
</evidence>
<keyword evidence="2 8" id="KW-0732">Signal</keyword>
<feature type="signal peptide" evidence="8">
    <location>
        <begin position="1"/>
        <end position="25"/>
    </location>
</feature>
<dbReference type="SMART" id="SM00271">
    <property type="entry name" value="DnaJ"/>
    <property type="match status" value="1"/>
</dbReference>
<dbReference type="AlphaFoldDB" id="A0AAD5X561"/>
<dbReference type="CDD" id="cd06257">
    <property type="entry name" value="DnaJ"/>
    <property type="match status" value="1"/>
</dbReference>
<evidence type="ECO:0000256" key="7">
    <source>
        <dbReference type="SAM" id="Phobius"/>
    </source>
</evidence>
<dbReference type="Gene3D" id="1.10.287.110">
    <property type="entry name" value="DnaJ domain"/>
    <property type="match status" value="1"/>
</dbReference>
<feature type="transmembrane region" description="Helical" evidence="7">
    <location>
        <begin position="138"/>
        <end position="160"/>
    </location>
</feature>
<keyword evidence="11" id="KW-1185">Reference proteome</keyword>
<dbReference type="InterPro" id="IPR001623">
    <property type="entry name" value="DnaJ_domain"/>
</dbReference>
<evidence type="ECO:0000256" key="3">
    <source>
        <dbReference type="ARBA" id="ARBA00022989"/>
    </source>
</evidence>
<evidence type="ECO:0000256" key="4">
    <source>
        <dbReference type="ARBA" id="ARBA00023136"/>
    </source>
</evidence>
<keyword evidence="1 7" id="KW-0812">Transmembrane</keyword>
<sequence length="304" mass="33490">MTSLKKLCWLFLAVCLLALLPAVAAWEQEDVELFEMNDNLQKLHPNTPVDFYSILNVDRKASLPEIIKAHRKTSLQLHPDKNPDPKARELYSHLTSIVGVLKDPKKRERYDGHLQRGLPRWRGQGYFYNRYTPGVGTVLFLLLLAASFVQYVTSWIKYLLGQAQAKEEKAAAPQLTYAQVMKQLKKSGADIDKRKLKKATPEELAQIAATSGSADGSGTVTPGDAELRKPSLSDTLVVTLSFWVVRKVQDLATGRKAAKDGEDGVGDQSAFASGQDGANGLLAGGLRQKARRNRSTDGLDTDLS</sequence>
<evidence type="ECO:0000313" key="10">
    <source>
        <dbReference type="EMBL" id="KAJ3050410.1"/>
    </source>
</evidence>
<dbReference type="Pfam" id="PF00226">
    <property type="entry name" value="DnaJ"/>
    <property type="match status" value="1"/>
</dbReference>
<feature type="chain" id="PRO_5042024551" description="J domain-containing protein" evidence="8">
    <location>
        <begin position="26"/>
        <end position="304"/>
    </location>
</feature>
<evidence type="ECO:0000256" key="5">
    <source>
        <dbReference type="ARBA" id="ARBA00037847"/>
    </source>
</evidence>
<dbReference type="GO" id="GO:0012505">
    <property type="term" value="C:endomembrane system"/>
    <property type="evidence" value="ECO:0007669"/>
    <property type="project" value="UniProtKB-SubCell"/>
</dbReference>
<feature type="region of interest" description="Disordered" evidence="6">
    <location>
        <begin position="255"/>
        <end position="304"/>
    </location>
</feature>
<dbReference type="SUPFAM" id="SSF46565">
    <property type="entry name" value="Chaperone J-domain"/>
    <property type="match status" value="1"/>
</dbReference>
<dbReference type="InterPro" id="IPR036869">
    <property type="entry name" value="J_dom_sf"/>
</dbReference>
<organism evidence="10 11">
    <name type="scientific">Rhizophlyctis rosea</name>
    <dbReference type="NCBI Taxonomy" id="64517"/>
    <lineage>
        <taxon>Eukaryota</taxon>
        <taxon>Fungi</taxon>
        <taxon>Fungi incertae sedis</taxon>
        <taxon>Chytridiomycota</taxon>
        <taxon>Chytridiomycota incertae sedis</taxon>
        <taxon>Chytridiomycetes</taxon>
        <taxon>Rhizophlyctidales</taxon>
        <taxon>Rhizophlyctidaceae</taxon>
        <taxon>Rhizophlyctis</taxon>
    </lineage>
</organism>
<evidence type="ECO:0000256" key="6">
    <source>
        <dbReference type="SAM" id="MobiDB-lite"/>
    </source>
</evidence>
<keyword evidence="4 7" id="KW-0472">Membrane</keyword>
<evidence type="ECO:0000259" key="9">
    <source>
        <dbReference type="PROSITE" id="PS50076"/>
    </source>
</evidence>
<name>A0AAD5X561_9FUNG</name>
<comment type="subcellular location">
    <subcellularLocation>
        <location evidence="5">Endomembrane system</location>
        <topology evidence="5">Single-pass membrane protein</topology>
    </subcellularLocation>
</comment>
<comment type="caution">
    <text evidence="10">The sequence shown here is derived from an EMBL/GenBank/DDBJ whole genome shotgun (WGS) entry which is preliminary data.</text>
</comment>
<evidence type="ECO:0000256" key="2">
    <source>
        <dbReference type="ARBA" id="ARBA00022729"/>
    </source>
</evidence>
<proteinExistence type="predicted"/>
<keyword evidence="3 7" id="KW-1133">Transmembrane helix</keyword>
<dbReference type="PROSITE" id="PS50076">
    <property type="entry name" value="DNAJ_2"/>
    <property type="match status" value="1"/>
</dbReference>
<feature type="domain" description="J" evidence="9">
    <location>
        <begin position="50"/>
        <end position="114"/>
    </location>
</feature>
<evidence type="ECO:0000256" key="1">
    <source>
        <dbReference type="ARBA" id="ARBA00022692"/>
    </source>
</evidence>
<evidence type="ECO:0000256" key="8">
    <source>
        <dbReference type="SAM" id="SignalP"/>
    </source>
</evidence>
<dbReference type="PRINTS" id="PR00625">
    <property type="entry name" value="JDOMAIN"/>
</dbReference>
<reference evidence="10" key="1">
    <citation type="submission" date="2020-05" db="EMBL/GenBank/DDBJ databases">
        <title>Phylogenomic resolution of chytrid fungi.</title>
        <authorList>
            <person name="Stajich J.E."/>
            <person name="Amses K."/>
            <person name="Simmons R."/>
            <person name="Seto K."/>
            <person name="Myers J."/>
            <person name="Bonds A."/>
            <person name="Quandt C.A."/>
            <person name="Barry K."/>
            <person name="Liu P."/>
            <person name="Grigoriev I."/>
            <person name="Longcore J.E."/>
            <person name="James T.Y."/>
        </authorList>
    </citation>
    <scope>NUCLEOTIDE SEQUENCE</scope>
    <source>
        <strain evidence="10">JEL0318</strain>
    </source>
</reference>
<gene>
    <name evidence="10" type="ORF">HK097_008627</name>
</gene>
<dbReference type="PANTHER" id="PTHR44653">
    <property type="entry name" value="DNAJ HOMOLOG SUBFAMILY C MEMBER 1"/>
    <property type="match status" value="1"/>
</dbReference>
<dbReference type="EMBL" id="JADGJD010000516">
    <property type="protein sequence ID" value="KAJ3050410.1"/>
    <property type="molecule type" value="Genomic_DNA"/>
</dbReference>
<dbReference type="InterPro" id="IPR052606">
    <property type="entry name" value="DnaJ_domain_protein"/>
</dbReference>
<protein>
    <recommendedName>
        <fullName evidence="9">J domain-containing protein</fullName>
    </recommendedName>
</protein>